<evidence type="ECO:0000313" key="2">
    <source>
        <dbReference type="Proteomes" id="UP000192042"/>
    </source>
</evidence>
<sequence length="67" mass="7058">MGRADVFEKTSGLIGKGLLGAHEPSGHHRAGVRLLAGRRPAFFRHAAACRQPGACDRCAGCGCRVSR</sequence>
<gene>
    <name evidence="1" type="ORF">NSJP_1740</name>
</gene>
<dbReference type="KEGG" id="nja:NSJP_1740"/>
<protein>
    <submittedName>
        <fullName evidence="1">Uncharacterized protein</fullName>
    </submittedName>
</protein>
<proteinExistence type="predicted"/>
<reference evidence="1 2" key="1">
    <citation type="submission" date="2017-03" db="EMBL/GenBank/DDBJ databases">
        <authorList>
            <person name="Afonso C.L."/>
            <person name="Miller P.J."/>
            <person name="Scott M.A."/>
            <person name="Spackman E."/>
            <person name="Goraichik I."/>
            <person name="Dimitrov K.M."/>
            <person name="Suarez D.L."/>
            <person name="Swayne D.E."/>
        </authorList>
    </citation>
    <scope>NUCLEOTIDE SEQUENCE [LARGE SCALE GENOMIC DNA]</scope>
    <source>
        <strain evidence="1">Genome sequencing of Nitrospira japonica strain NJ11</strain>
    </source>
</reference>
<evidence type="ECO:0000313" key="1">
    <source>
        <dbReference type="EMBL" id="SLM47912.1"/>
    </source>
</evidence>
<organism evidence="1 2">
    <name type="scientific">Nitrospira japonica</name>
    <dbReference type="NCBI Taxonomy" id="1325564"/>
    <lineage>
        <taxon>Bacteria</taxon>
        <taxon>Pseudomonadati</taxon>
        <taxon>Nitrospirota</taxon>
        <taxon>Nitrospiria</taxon>
        <taxon>Nitrospirales</taxon>
        <taxon>Nitrospiraceae</taxon>
        <taxon>Nitrospira</taxon>
    </lineage>
</organism>
<dbReference type="Proteomes" id="UP000192042">
    <property type="component" value="Chromosome I"/>
</dbReference>
<dbReference type="EMBL" id="LT828648">
    <property type="protein sequence ID" value="SLM47912.1"/>
    <property type="molecule type" value="Genomic_DNA"/>
</dbReference>
<accession>A0A1W1I4I2</accession>
<dbReference type="AlphaFoldDB" id="A0A1W1I4I2"/>
<name>A0A1W1I4I2_9BACT</name>
<keyword evidence="2" id="KW-1185">Reference proteome</keyword>